<reference evidence="7 8" key="1">
    <citation type="submission" date="2019-09" db="EMBL/GenBank/DDBJ databases">
        <title>Phylogeny of genus Pseudoclavibacter and closely related genus.</title>
        <authorList>
            <person name="Li Y."/>
        </authorList>
    </citation>
    <scope>NUCLEOTIDE SEQUENCE [LARGE SCALE GENOMIC DNA]</scope>
    <source>
        <strain evidence="7 8">EGI 60007</strain>
    </source>
</reference>
<evidence type="ECO:0000256" key="2">
    <source>
        <dbReference type="ARBA" id="ARBA00022741"/>
    </source>
</evidence>
<proteinExistence type="inferred from homology"/>
<dbReference type="GO" id="GO:0140662">
    <property type="term" value="F:ATP-dependent protein folding chaperone"/>
    <property type="evidence" value="ECO:0007669"/>
    <property type="project" value="InterPro"/>
</dbReference>
<gene>
    <name evidence="7" type="ORF">F8O04_11630</name>
</gene>
<evidence type="ECO:0000256" key="1">
    <source>
        <dbReference type="ARBA" id="ARBA00007381"/>
    </source>
</evidence>
<dbReference type="InterPro" id="IPR018181">
    <property type="entry name" value="Heat_shock_70_CS"/>
</dbReference>
<feature type="compositionally biased region" description="Gly residues" evidence="6">
    <location>
        <begin position="491"/>
        <end position="504"/>
    </location>
</feature>
<feature type="region of interest" description="Disordered" evidence="6">
    <location>
        <begin position="12"/>
        <end position="39"/>
    </location>
</feature>
<name>A0A6H9WLE8_9MICO</name>
<feature type="compositionally biased region" description="Polar residues" evidence="6">
    <location>
        <begin position="539"/>
        <end position="553"/>
    </location>
</feature>
<accession>A0A6H9WLE8</accession>
<sequence length="618" mass="61725">MSIGHCSLSAGLARRPTRSATHVEPVPLGEAPDDHGGERRATAPAIAYVGEGGTVVVGDAALRLADDRPELAVFDIVRRVGDAVPLAIGELDVAAEDLYAAMVEWMLERVVETAGERPDRVALTHPPSWGAFRVELVRDALAERGLEGIHLVSEPIAAAQHYALTRNPGPGTAIAIYDLGGGSFDATVLRADEDGRFAVVGAPVSIPVVGGTDFEHEVRSHVLAHSGPITETAAGPDAETDAATRREATALRRDCAAAVAALSDETETSIPVATATGPTSVRLVRGEYEAMIEARVGETVEALQRAIEASGIAVDDLAAIVLVGGAAQTPVVAQQLSATFGRPIVIDDEPQLAGAYGAAALAAEFAIAEFSIAEFVAAESGADAEATELRVDDDVVESQLSAVSRRRARRATFRAARGRPAAGGRRRIGARGALIGGTAATLLAAVLVTPAIAFALSVAGPLADAGSRELGESRPTTSITAEGSGPVKPDGGAGGDHAGGGGTTPGDTSSGGTSSGGTSPHGGGSSSGAPEGSAPQPPTGGQHSGAQGETPNAQAPAGSPNGDSAGDNASAPAPAPTQQPPAPSPAEPSPAGAPPAPAPDPDAGTPTTAPQHEGDPGQ</sequence>
<organism evidence="7 8">
    <name type="scientific">Pseudoclavibacter endophyticus</name>
    <dbReference type="NCBI Taxonomy" id="1778590"/>
    <lineage>
        <taxon>Bacteria</taxon>
        <taxon>Bacillati</taxon>
        <taxon>Actinomycetota</taxon>
        <taxon>Actinomycetes</taxon>
        <taxon>Micrococcales</taxon>
        <taxon>Microbacteriaceae</taxon>
        <taxon>Pseudoclavibacter</taxon>
    </lineage>
</organism>
<feature type="compositionally biased region" description="Low complexity" evidence="6">
    <location>
        <begin position="601"/>
        <end position="610"/>
    </location>
</feature>
<dbReference type="Proteomes" id="UP000431744">
    <property type="component" value="Unassembled WGS sequence"/>
</dbReference>
<evidence type="ECO:0000256" key="4">
    <source>
        <dbReference type="ARBA" id="ARBA00023016"/>
    </source>
</evidence>
<dbReference type="Gene3D" id="3.90.640.10">
    <property type="entry name" value="Actin, Chain A, domain 4"/>
    <property type="match status" value="1"/>
</dbReference>
<dbReference type="AlphaFoldDB" id="A0A6H9WLE8"/>
<evidence type="ECO:0000256" key="5">
    <source>
        <dbReference type="ARBA" id="ARBA00023186"/>
    </source>
</evidence>
<feature type="compositionally biased region" description="Pro residues" evidence="6">
    <location>
        <begin position="573"/>
        <end position="600"/>
    </location>
</feature>
<dbReference type="SUPFAM" id="SSF53067">
    <property type="entry name" value="Actin-like ATPase domain"/>
    <property type="match status" value="2"/>
</dbReference>
<comment type="caution">
    <text evidence="7">The sequence shown here is derived from an EMBL/GenBank/DDBJ whole genome shotgun (WGS) entry which is preliminary data.</text>
</comment>
<dbReference type="Gene3D" id="3.30.420.40">
    <property type="match status" value="2"/>
</dbReference>
<comment type="similarity">
    <text evidence="1">Belongs to the heat shock protein 70 family.</text>
</comment>
<dbReference type="InterPro" id="IPR043129">
    <property type="entry name" value="ATPase_NBD"/>
</dbReference>
<feature type="region of interest" description="Disordered" evidence="6">
    <location>
        <begin position="465"/>
        <end position="618"/>
    </location>
</feature>
<keyword evidence="3" id="KW-0067">ATP-binding</keyword>
<feature type="compositionally biased region" description="Gly residues" evidence="6">
    <location>
        <begin position="513"/>
        <end position="526"/>
    </location>
</feature>
<evidence type="ECO:0000256" key="6">
    <source>
        <dbReference type="SAM" id="MobiDB-lite"/>
    </source>
</evidence>
<keyword evidence="2" id="KW-0547">Nucleotide-binding</keyword>
<dbReference type="OrthoDB" id="9766019at2"/>
<dbReference type="Pfam" id="PF00012">
    <property type="entry name" value="HSP70"/>
    <property type="match status" value="1"/>
</dbReference>
<dbReference type="PANTHER" id="PTHR42749:SF1">
    <property type="entry name" value="CELL SHAPE-DETERMINING PROTEIN MREB"/>
    <property type="match status" value="1"/>
</dbReference>
<protein>
    <submittedName>
        <fullName evidence="7">Hsp70 family protein</fullName>
    </submittedName>
</protein>
<dbReference type="PROSITE" id="PS00329">
    <property type="entry name" value="HSP70_2"/>
    <property type="match status" value="1"/>
</dbReference>
<keyword evidence="5" id="KW-0143">Chaperone</keyword>
<dbReference type="EMBL" id="WBJY01000002">
    <property type="protein sequence ID" value="KAB1648342.1"/>
    <property type="molecule type" value="Genomic_DNA"/>
</dbReference>
<dbReference type="PANTHER" id="PTHR42749">
    <property type="entry name" value="CELL SHAPE-DETERMINING PROTEIN MREB"/>
    <property type="match status" value="1"/>
</dbReference>
<dbReference type="InterPro" id="IPR013126">
    <property type="entry name" value="Hsp_70_fam"/>
</dbReference>
<keyword evidence="4" id="KW-0346">Stress response</keyword>
<evidence type="ECO:0000313" key="8">
    <source>
        <dbReference type="Proteomes" id="UP000431744"/>
    </source>
</evidence>
<keyword evidence="8" id="KW-1185">Reference proteome</keyword>
<dbReference type="RefSeq" id="WP_158029537.1">
    <property type="nucleotide sequence ID" value="NZ_BMHG01000001.1"/>
</dbReference>
<evidence type="ECO:0000313" key="7">
    <source>
        <dbReference type="EMBL" id="KAB1648342.1"/>
    </source>
</evidence>
<evidence type="ECO:0000256" key="3">
    <source>
        <dbReference type="ARBA" id="ARBA00022840"/>
    </source>
</evidence>
<dbReference type="GO" id="GO:0005524">
    <property type="term" value="F:ATP binding"/>
    <property type="evidence" value="ECO:0007669"/>
    <property type="project" value="UniProtKB-KW"/>
</dbReference>